<organism evidence="2 3">
    <name type="scientific">Maudiozyma saulgeensis</name>
    <dbReference type="NCBI Taxonomy" id="1789683"/>
    <lineage>
        <taxon>Eukaryota</taxon>
        <taxon>Fungi</taxon>
        <taxon>Dikarya</taxon>
        <taxon>Ascomycota</taxon>
        <taxon>Saccharomycotina</taxon>
        <taxon>Saccharomycetes</taxon>
        <taxon>Saccharomycetales</taxon>
        <taxon>Saccharomycetaceae</taxon>
        <taxon>Maudiozyma</taxon>
    </lineage>
</organism>
<dbReference type="STRING" id="1789683.A0A1X7RB14"/>
<keyword evidence="3" id="KW-1185">Reference proteome</keyword>
<dbReference type="Proteomes" id="UP000196158">
    <property type="component" value="Unassembled WGS sequence"/>
</dbReference>
<dbReference type="InterPro" id="IPR001810">
    <property type="entry name" value="F-box_dom"/>
</dbReference>
<proteinExistence type="predicted"/>
<sequence length="631" mass="73385">MDSSLAKLDDLPLEIWPEVCATLSVTDILQIRATNKTLLRTISDPVMWKIICRDSWTNVLTQEDLIYDVPRNIRRNYDDVKDWCKYGIRCHHAQNHIIHRIEKLTKCTSPTEYWNKFDIILKNNYDDLLPTLLTITLQDYHANVPGVFSLDVRTCAQQLLDNITHKKFFDNLWYINDLRMSNGDMVEPLFMDFSKLDPSFYALAHHVLRVRQAVYVALKAKFNNSLEKLQLIRPALRVEIVCKELYKELKIGSLAVLPTERKYYNEDYFLSRIYSGEAIGHPLLILAIIQSICQEYEVETSLTEHYLLIVDDDLPSGRTLMGVNPITLQRQYYTHNSFLKMLCRQTELDEQTVIDDIIPDLLKPFTVETSRNNLFGDLSVECWGSLADPSNQPELSANSIYNFLPKPTRREQIFKLFPNSKQQIPDRLIKYIENIDQHAVLLGIHVDSPSLNMNFKSLRSDKEYKRIVKEVKNNYPGDSVHVYSAGLIHDSYTYLNWLKDSRNISFDPDELKQKNNFGTFTMYRSTELVCILTPLYKLKDLHYVTIMDCVGEVKIVVSNLLGDIVRDIIPITEYLATIMPHNELGYLFRDMDWMNRRLFVNDRIKSLYRPRSSSPGGAVEYDAKHIPLSPC</sequence>
<dbReference type="OrthoDB" id="550575at2759"/>
<evidence type="ECO:0000313" key="3">
    <source>
        <dbReference type="Proteomes" id="UP000196158"/>
    </source>
</evidence>
<dbReference type="PROSITE" id="PS50181">
    <property type="entry name" value="FBOX"/>
    <property type="match status" value="1"/>
</dbReference>
<dbReference type="EMBL" id="FXLY01000013">
    <property type="protein sequence ID" value="SMN22660.1"/>
    <property type="molecule type" value="Genomic_DNA"/>
</dbReference>
<name>A0A1X7RB14_9SACH</name>
<evidence type="ECO:0000259" key="1">
    <source>
        <dbReference type="PROSITE" id="PS50181"/>
    </source>
</evidence>
<reference evidence="2 3" key="1">
    <citation type="submission" date="2017-04" db="EMBL/GenBank/DDBJ databases">
        <authorList>
            <person name="Afonso C.L."/>
            <person name="Miller P.J."/>
            <person name="Scott M.A."/>
            <person name="Spackman E."/>
            <person name="Goraichik I."/>
            <person name="Dimitrov K.M."/>
            <person name="Suarez D.L."/>
            <person name="Swayne D.E."/>
        </authorList>
    </citation>
    <scope>NUCLEOTIDE SEQUENCE [LARGE SCALE GENOMIC DNA]</scope>
</reference>
<keyword evidence="2" id="KW-0436">Ligase</keyword>
<dbReference type="SMART" id="SM00256">
    <property type="entry name" value="FBOX"/>
    <property type="match status" value="1"/>
</dbReference>
<gene>
    <name evidence="2" type="ORF">KASA_0F00671G</name>
</gene>
<evidence type="ECO:0000313" key="2">
    <source>
        <dbReference type="EMBL" id="SMN22660.1"/>
    </source>
</evidence>
<accession>A0A1X7RB14</accession>
<dbReference type="AlphaFoldDB" id="A0A1X7RB14"/>
<dbReference type="SUPFAM" id="SSF81383">
    <property type="entry name" value="F-box domain"/>
    <property type="match status" value="1"/>
</dbReference>
<dbReference type="InterPro" id="IPR036047">
    <property type="entry name" value="F-box-like_dom_sf"/>
</dbReference>
<feature type="domain" description="F-box" evidence="1">
    <location>
        <begin position="5"/>
        <end position="51"/>
    </location>
</feature>
<protein>
    <submittedName>
        <fullName evidence="2">Similar to Saccharomyces cerevisiae YLR368W MDM30 F-box component of an SCF ubiquitin protein ligase complex</fullName>
    </submittedName>
</protein>
<dbReference type="GO" id="GO:0016874">
    <property type="term" value="F:ligase activity"/>
    <property type="evidence" value="ECO:0007669"/>
    <property type="project" value="UniProtKB-KW"/>
</dbReference>